<dbReference type="RefSeq" id="WP_163608362.1">
    <property type="nucleotide sequence ID" value="NZ_JAABOO010000004.1"/>
</dbReference>
<gene>
    <name evidence="7" type="ORF">GWK08_16535</name>
</gene>
<comment type="caution">
    <text evidence="7">The sequence shown here is derived from an EMBL/GenBank/DDBJ whole genome shotgun (WGS) entry which is preliminary data.</text>
</comment>
<dbReference type="GO" id="GO:0030313">
    <property type="term" value="C:cell envelope"/>
    <property type="evidence" value="ECO:0007669"/>
    <property type="project" value="UniProtKB-SubCell"/>
</dbReference>
<evidence type="ECO:0000256" key="2">
    <source>
        <dbReference type="ARBA" id="ARBA00022748"/>
    </source>
</evidence>
<keyword evidence="5" id="KW-0175">Coiled coil</keyword>
<dbReference type="Proteomes" id="UP000468581">
    <property type="component" value="Unassembled WGS sequence"/>
</dbReference>
<keyword evidence="4" id="KW-0676">Redox-active center</keyword>
<accession>A0A6P0UWB5</accession>
<comment type="subcellular location">
    <subcellularLocation>
        <location evidence="1">Cell envelope</location>
    </subcellularLocation>
</comment>
<keyword evidence="8" id="KW-1185">Reference proteome</keyword>
<evidence type="ECO:0000256" key="3">
    <source>
        <dbReference type="ARBA" id="ARBA00023157"/>
    </source>
</evidence>
<dbReference type="PANTHER" id="PTHR42852">
    <property type="entry name" value="THIOL:DISULFIDE INTERCHANGE PROTEIN DSBE"/>
    <property type="match status" value="1"/>
</dbReference>
<dbReference type="CDD" id="cd02966">
    <property type="entry name" value="TlpA_like_family"/>
    <property type="match status" value="1"/>
</dbReference>
<keyword evidence="2" id="KW-0201">Cytochrome c-type biogenesis</keyword>
<dbReference type="PANTHER" id="PTHR42852:SF6">
    <property type="entry name" value="THIOL:DISULFIDE INTERCHANGE PROTEIN DSBE"/>
    <property type="match status" value="1"/>
</dbReference>
<evidence type="ECO:0000256" key="5">
    <source>
        <dbReference type="SAM" id="Coils"/>
    </source>
</evidence>
<proteinExistence type="predicted"/>
<evidence type="ECO:0000256" key="4">
    <source>
        <dbReference type="ARBA" id="ARBA00023284"/>
    </source>
</evidence>
<feature type="coiled-coil region" evidence="5">
    <location>
        <begin position="201"/>
        <end position="228"/>
    </location>
</feature>
<sequence length="486" mass="56347">MKKLFPLLLLLVLSNCKEENKKESTPDLPIAKKEKPKKNNEVVIGVNDSLQSFFTNLFVNEMQDKPDMIYLGKEHKKTFTAIPTESPVKIVGGDPFTLFYYEVELQKGDSMLIDVEKLQISPSRQIDYPLFKITNGERSWAELNFDYLLYRKNISNKAIEFSSSESFSPAGWDPEKIYDNSLELLDSLKNRKEISSDFYTGARLNQQIKLATAKVREANNKNEKLDIQSLGLSLNDKTQLKNKAYIGYLRAVVLYEYFRQQKRVPNSVQFDFIAENKTLLEEDSKLAVLDSYLRSIFFVEKNKFEGYLNKFNSINTNTEIKDKWAAVLSGLNSNKKKLNRSNRNIGILTNLVSDSEFTFDEILAHHKDKVVLIDFWASWCSPCRREMPYLKDLKSKFGTDELQIIEISIDKDYAAWERASKMEKLANEEHSYIIANWEKSNLYKNYEVKTIPRYLLFDKAGKIINEDAPRPSDKKLEELIRASLEP</sequence>
<organism evidence="7 8">
    <name type="scientific">Leptobacterium flavescens</name>
    <dbReference type="NCBI Taxonomy" id="472055"/>
    <lineage>
        <taxon>Bacteria</taxon>
        <taxon>Pseudomonadati</taxon>
        <taxon>Bacteroidota</taxon>
        <taxon>Flavobacteriia</taxon>
        <taxon>Flavobacteriales</taxon>
        <taxon>Flavobacteriaceae</taxon>
        <taxon>Leptobacterium</taxon>
    </lineage>
</organism>
<dbReference type="Pfam" id="PF13905">
    <property type="entry name" value="Thioredoxin_8"/>
    <property type="match status" value="1"/>
</dbReference>
<evidence type="ECO:0000313" key="8">
    <source>
        <dbReference type="Proteomes" id="UP000468581"/>
    </source>
</evidence>
<dbReference type="SUPFAM" id="SSF52833">
    <property type="entry name" value="Thioredoxin-like"/>
    <property type="match status" value="1"/>
</dbReference>
<dbReference type="InterPro" id="IPR036249">
    <property type="entry name" value="Thioredoxin-like_sf"/>
</dbReference>
<dbReference type="AlphaFoldDB" id="A0A6P0UWB5"/>
<evidence type="ECO:0000256" key="1">
    <source>
        <dbReference type="ARBA" id="ARBA00004196"/>
    </source>
</evidence>
<dbReference type="InterPro" id="IPR013766">
    <property type="entry name" value="Thioredoxin_domain"/>
</dbReference>
<evidence type="ECO:0000313" key="7">
    <source>
        <dbReference type="EMBL" id="NER15063.1"/>
    </source>
</evidence>
<reference evidence="7 8" key="1">
    <citation type="submission" date="2020-01" db="EMBL/GenBank/DDBJ databases">
        <title>Leptobacterium flavescens.</title>
        <authorList>
            <person name="Wang G."/>
        </authorList>
    </citation>
    <scope>NUCLEOTIDE SEQUENCE [LARGE SCALE GENOMIC DNA]</scope>
    <source>
        <strain evidence="7 8">KCTC 22160</strain>
    </source>
</reference>
<dbReference type="EMBL" id="JAABOO010000004">
    <property type="protein sequence ID" value="NER15063.1"/>
    <property type="molecule type" value="Genomic_DNA"/>
</dbReference>
<dbReference type="InterPro" id="IPR012336">
    <property type="entry name" value="Thioredoxin-like_fold"/>
</dbReference>
<dbReference type="Gene3D" id="3.40.30.10">
    <property type="entry name" value="Glutaredoxin"/>
    <property type="match status" value="1"/>
</dbReference>
<keyword evidence="3" id="KW-1015">Disulfide bond</keyword>
<name>A0A6P0UWB5_9FLAO</name>
<dbReference type="PROSITE" id="PS51352">
    <property type="entry name" value="THIOREDOXIN_2"/>
    <property type="match status" value="1"/>
</dbReference>
<dbReference type="GO" id="GO:0017004">
    <property type="term" value="P:cytochrome complex assembly"/>
    <property type="evidence" value="ECO:0007669"/>
    <property type="project" value="UniProtKB-KW"/>
</dbReference>
<feature type="domain" description="Thioredoxin" evidence="6">
    <location>
        <begin position="327"/>
        <end position="486"/>
    </location>
</feature>
<evidence type="ECO:0000259" key="6">
    <source>
        <dbReference type="PROSITE" id="PS51352"/>
    </source>
</evidence>
<protein>
    <submittedName>
        <fullName evidence="7">Redoxin family protein</fullName>
    </submittedName>
</protein>
<dbReference type="InterPro" id="IPR050553">
    <property type="entry name" value="Thioredoxin_ResA/DsbE_sf"/>
</dbReference>